<comment type="caution">
    <text evidence="2">The sequence shown here is derived from an EMBL/GenBank/DDBJ whole genome shotgun (WGS) entry which is preliminary data.</text>
</comment>
<protein>
    <submittedName>
        <fullName evidence="2">Uncharacterized protein</fullName>
    </submittedName>
</protein>
<feature type="transmembrane region" description="Helical" evidence="1">
    <location>
        <begin position="36"/>
        <end position="56"/>
    </location>
</feature>
<feature type="transmembrane region" description="Helical" evidence="1">
    <location>
        <begin position="99"/>
        <end position="119"/>
    </location>
</feature>
<keyword evidence="3" id="KW-1185">Reference proteome</keyword>
<keyword evidence="1" id="KW-1133">Transmembrane helix</keyword>
<dbReference type="EMBL" id="SUMG01000032">
    <property type="protein sequence ID" value="NBG89590.1"/>
    <property type="molecule type" value="Genomic_DNA"/>
</dbReference>
<evidence type="ECO:0000256" key="1">
    <source>
        <dbReference type="SAM" id="Phobius"/>
    </source>
</evidence>
<reference evidence="2 3" key="1">
    <citation type="submission" date="2019-04" db="EMBL/GenBank/DDBJ databases">
        <title>Isachenkonia alkalipeptolytica gen. nov. sp. nov. a new anaerobic, alkiliphilic organothrophic bacterium capable to reduce synthesized ferrihydrite isolated from a soda lake.</title>
        <authorList>
            <person name="Toshchakov S.V."/>
            <person name="Zavarzina D.G."/>
            <person name="Zhilina T.N."/>
            <person name="Kostrikina N.A."/>
            <person name="Kublanov I.V."/>
        </authorList>
    </citation>
    <scope>NUCLEOTIDE SEQUENCE [LARGE SCALE GENOMIC DNA]</scope>
    <source>
        <strain evidence="2 3">Z-1701</strain>
    </source>
</reference>
<sequence length="134" mass="14663">MKVRFNQWNIGGKIIFIATGLAVLSLFMSWVDLGIITASGFQQDGYLLLLLYIYPVYKLLKDRPMKKVVGAILSMLAVISAIGFMLSKSVDFYGTTVNGAGAGLYLFVIASILLTVGVIKYDTVDENIVEVTEV</sequence>
<evidence type="ECO:0000313" key="3">
    <source>
        <dbReference type="Proteomes" id="UP000449710"/>
    </source>
</evidence>
<gene>
    <name evidence="2" type="ORF">ISALK_13970</name>
</gene>
<feature type="transmembrane region" description="Helical" evidence="1">
    <location>
        <begin position="12"/>
        <end position="30"/>
    </location>
</feature>
<organism evidence="2 3">
    <name type="scientific">Isachenkonia alkalipeptolytica</name>
    <dbReference type="NCBI Taxonomy" id="2565777"/>
    <lineage>
        <taxon>Bacteria</taxon>
        <taxon>Bacillati</taxon>
        <taxon>Bacillota</taxon>
        <taxon>Clostridia</taxon>
        <taxon>Eubacteriales</taxon>
        <taxon>Clostridiaceae</taxon>
        <taxon>Isachenkonia</taxon>
    </lineage>
</organism>
<proteinExistence type="predicted"/>
<dbReference type="RefSeq" id="WP_160723403.1">
    <property type="nucleotide sequence ID" value="NZ_SUMG01000032.1"/>
</dbReference>
<feature type="transmembrane region" description="Helical" evidence="1">
    <location>
        <begin position="68"/>
        <end position="87"/>
    </location>
</feature>
<dbReference type="Proteomes" id="UP000449710">
    <property type="component" value="Unassembled WGS sequence"/>
</dbReference>
<accession>A0AA43XMS6</accession>
<dbReference type="AlphaFoldDB" id="A0AA43XMS6"/>
<evidence type="ECO:0000313" key="2">
    <source>
        <dbReference type="EMBL" id="NBG89590.1"/>
    </source>
</evidence>
<keyword evidence="1" id="KW-0472">Membrane</keyword>
<name>A0AA43XMS6_9CLOT</name>
<keyword evidence="1" id="KW-0812">Transmembrane</keyword>